<dbReference type="EMBL" id="FXTT01000003">
    <property type="protein sequence ID" value="SMP26184.1"/>
    <property type="molecule type" value="Genomic_DNA"/>
</dbReference>
<evidence type="ECO:0000313" key="9">
    <source>
        <dbReference type="Proteomes" id="UP001157914"/>
    </source>
</evidence>
<evidence type="ECO:0000256" key="6">
    <source>
        <dbReference type="ARBA" id="ARBA00023136"/>
    </source>
</evidence>
<dbReference type="PANTHER" id="PTHR43867:SF2">
    <property type="entry name" value="CELLULOSE SYNTHASE CATALYTIC SUBUNIT A [UDP-FORMING]"/>
    <property type="match status" value="1"/>
</dbReference>
<feature type="transmembrane region" description="Helical" evidence="7">
    <location>
        <begin position="486"/>
        <end position="508"/>
    </location>
</feature>
<evidence type="ECO:0000256" key="2">
    <source>
        <dbReference type="ARBA" id="ARBA00022676"/>
    </source>
</evidence>
<keyword evidence="4 7" id="KW-0812">Transmembrane</keyword>
<feature type="transmembrane region" description="Helical" evidence="7">
    <location>
        <begin position="528"/>
        <end position="552"/>
    </location>
</feature>
<dbReference type="PANTHER" id="PTHR43867">
    <property type="entry name" value="CELLULOSE SYNTHASE CATALYTIC SUBUNIT A [UDP-FORMING]"/>
    <property type="match status" value="1"/>
</dbReference>
<comment type="subcellular location">
    <subcellularLocation>
        <location evidence="1">Membrane</location>
        <topology evidence="1">Multi-pass membrane protein</topology>
    </subcellularLocation>
</comment>
<protein>
    <submittedName>
        <fullName evidence="8">Glycosyltransferase, catalytic subunit of cellulose synthase and poly-beta-1,6-N-acetylglucosamine synthase</fullName>
    </submittedName>
</protein>
<evidence type="ECO:0000256" key="1">
    <source>
        <dbReference type="ARBA" id="ARBA00004141"/>
    </source>
</evidence>
<dbReference type="Gene3D" id="3.90.550.10">
    <property type="entry name" value="Spore Coat Polysaccharide Biosynthesis Protein SpsA, Chain A"/>
    <property type="match status" value="1"/>
</dbReference>
<evidence type="ECO:0000256" key="5">
    <source>
        <dbReference type="ARBA" id="ARBA00022989"/>
    </source>
</evidence>
<organism evidence="8 9">
    <name type="scientific">Roseibium denhamense</name>
    <dbReference type="NCBI Taxonomy" id="76305"/>
    <lineage>
        <taxon>Bacteria</taxon>
        <taxon>Pseudomonadati</taxon>
        <taxon>Pseudomonadota</taxon>
        <taxon>Alphaproteobacteria</taxon>
        <taxon>Hyphomicrobiales</taxon>
        <taxon>Stappiaceae</taxon>
        <taxon>Roseibium</taxon>
    </lineage>
</organism>
<keyword evidence="6 7" id="KW-0472">Membrane</keyword>
<gene>
    <name evidence="8" type="ORF">SAMN06265374_2678</name>
</gene>
<accession>A0ABY1P4H9</accession>
<evidence type="ECO:0000313" key="8">
    <source>
        <dbReference type="EMBL" id="SMP26184.1"/>
    </source>
</evidence>
<reference evidence="8 9" key="1">
    <citation type="submission" date="2017-05" db="EMBL/GenBank/DDBJ databases">
        <authorList>
            <person name="Varghese N."/>
            <person name="Submissions S."/>
        </authorList>
    </citation>
    <scope>NUCLEOTIDE SEQUENCE [LARGE SCALE GENOMIC DNA]</scope>
    <source>
        <strain evidence="8 9">DSM 15949</strain>
    </source>
</reference>
<proteinExistence type="predicted"/>
<dbReference type="Pfam" id="PF13641">
    <property type="entry name" value="Glyco_tranf_2_3"/>
    <property type="match status" value="1"/>
</dbReference>
<dbReference type="InterPro" id="IPR029044">
    <property type="entry name" value="Nucleotide-diphossugar_trans"/>
</dbReference>
<dbReference type="Proteomes" id="UP001157914">
    <property type="component" value="Unassembled WGS sequence"/>
</dbReference>
<feature type="transmembrane region" description="Helical" evidence="7">
    <location>
        <begin position="186"/>
        <end position="208"/>
    </location>
</feature>
<comment type="caution">
    <text evidence="8">The sequence shown here is derived from an EMBL/GenBank/DDBJ whole genome shotgun (WGS) entry which is preliminary data.</text>
</comment>
<keyword evidence="2" id="KW-0328">Glycosyltransferase</keyword>
<name>A0ABY1P4H9_9HYPH</name>
<dbReference type="SUPFAM" id="SSF53448">
    <property type="entry name" value="Nucleotide-diphospho-sugar transferases"/>
    <property type="match status" value="1"/>
</dbReference>
<evidence type="ECO:0000256" key="4">
    <source>
        <dbReference type="ARBA" id="ARBA00022692"/>
    </source>
</evidence>
<evidence type="ECO:0000256" key="7">
    <source>
        <dbReference type="SAM" id="Phobius"/>
    </source>
</evidence>
<keyword evidence="5 7" id="KW-1133">Transmembrane helix</keyword>
<keyword evidence="3" id="KW-0808">Transferase</keyword>
<keyword evidence="9" id="KW-1185">Reference proteome</keyword>
<dbReference type="InterPro" id="IPR050321">
    <property type="entry name" value="Glycosyltr_2/OpgH_subfam"/>
</dbReference>
<evidence type="ECO:0000256" key="3">
    <source>
        <dbReference type="ARBA" id="ARBA00022679"/>
    </source>
</evidence>
<dbReference type="RefSeq" id="WP_155192993.1">
    <property type="nucleotide sequence ID" value="NZ_BAAAEA010000002.1"/>
</dbReference>
<feature type="transmembrane region" description="Helical" evidence="7">
    <location>
        <begin position="564"/>
        <end position="585"/>
    </location>
</feature>
<sequence>MQEGLPEVFEVLLSRGVPEPVLRTACLAAARDGMSPAEYLARHALVSTESLYSAFAECCGVPYLPDKGFRFQTVNDRPLTMSDGDCGPAVVSLYKSKAVYAIAPEISQFEAVQNHLRKHPDFALQIRIASPEGVRYATSILNSPSGELESRFPEFSAGRTRWPVAILLLLCAVIVSRALTEIDLGMLLVGITGLGTFACAFSGVARLVSVFLSSQDQLHYTLPEPLRTGHIAWPNYSVLVPLYKEAGIVPELVEALSQLNYPKDRLQILLLVEEGDRETREALSHRLPAHFRVIVAPHGHPQTKPRALSYGLAQATGEFITIYDAEDRPDPDQLKKAALFFSLSEDLACLQARIAIDNANESFVSRQFALEYACLFDQLLPWFGRNRWPFPLGGTSNHFRKSALDAAGGWDKYNVTEDADLGVRLERMGFRIGILTSDTREEAPISVKAWLAQRARWHKGWMQTIAVHGRHPVRLVRDLGIMRSSVLAGLFLGTFLLIALHPVFFLMLVSYVAGLQSGPFAFYQNPVLLTALIGMAGIGYFGALIALVVGGLRRGYGIRISDPLGVLVYWMLSGAAFYRALWGFMFNPHHWNKTEHGVSKTRQRVASRPPPEG</sequence>